<name>A0ACC1P3N6_9APHY</name>
<comment type="caution">
    <text evidence="1">The sequence shown here is derived from an EMBL/GenBank/DDBJ whole genome shotgun (WGS) entry which is preliminary data.</text>
</comment>
<organism evidence="1 2">
    <name type="scientific">Trametes sanguinea</name>
    <dbReference type="NCBI Taxonomy" id="158606"/>
    <lineage>
        <taxon>Eukaryota</taxon>
        <taxon>Fungi</taxon>
        <taxon>Dikarya</taxon>
        <taxon>Basidiomycota</taxon>
        <taxon>Agaricomycotina</taxon>
        <taxon>Agaricomycetes</taxon>
        <taxon>Polyporales</taxon>
        <taxon>Polyporaceae</taxon>
        <taxon>Trametes</taxon>
    </lineage>
</organism>
<gene>
    <name evidence="1" type="ORF">NUW54_g10013</name>
</gene>
<evidence type="ECO:0000313" key="2">
    <source>
        <dbReference type="Proteomes" id="UP001144978"/>
    </source>
</evidence>
<keyword evidence="2" id="KW-1185">Reference proteome</keyword>
<dbReference type="Proteomes" id="UP001144978">
    <property type="component" value="Unassembled WGS sequence"/>
</dbReference>
<dbReference type="EMBL" id="JANSHE010003503">
    <property type="protein sequence ID" value="KAJ2985834.1"/>
    <property type="molecule type" value="Genomic_DNA"/>
</dbReference>
<accession>A0ACC1P3N6</accession>
<sequence>MEGRCSPLCGFGGSSSKGSHASQEKGKEKEKERMRGARERSWERERQRGYDRKEKEREKEKEQARERRKDREKEKEREHITHPRRVGSPLPRDHRPRESTSAVAVASAVAPVLPLEKTTSADGVAARAKRIKHGSFDFERPISAGVGVSGASTGVGMKAALRNMGVGGDAAPHPLQRSLSARGTSRRGTDESLDRAFAPSYTTRSSSAAGRARAATWRSVLNMVCEGEDIIIRDVYLDWGARVAVGLAQEWELRKRGVATYVDLKQKGELPWQRMIKQMLLLLERTD</sequence>
<evidence type="ECO:0000313" key="1">
    <source>
        <dbReference type="EMBL" id="KAJ2985834.1"/>
    </source>
</evidence>
<proteinExistence type="predicted"/>
<protein>
    <submittedName>
        <fullName evidence="1">Uncharacterized protein</fullName>
    </submittedName>
</protein>
<reference evidence="1" key="1">
    <citation type="submission" date="2022-08" db="EMBL/GenBank/DDBJ databases">
        <title>Genome Sequence of Pycnoporus sanguineus.</title>
        <authorList>
            <person name="Buettner E."/>
        </authorList>
    </citation>
    <scope>NUCLEOTIDE SEQUENCE</scope>
    <source>
        <strain evidence="1">CG-C14</strain>
    </source>
</reference>